<dbReference type="Pfam" id="PF00487">
    <property type="entry name" value="FA_desaturase"/>
    <property type="match status" value="1"/>
</dbReference>
<evidence type="ECO:0000259" key="2">
    <source>
        <dbReference type="Pfam" id="PF00487"/>
    </source>
</evidence>
<accession>A0ABT4MHL1</accession>
<evidence type="ECO:0000256" key="1">
    <source>
        <dbReference type="SAM" id="Phobius"/>
    </source>
</evidence>
<evidence type="ECO:0000313" key="3">
    <source>
        <dbReference type="EMBL" id="MCZ4520159.1"/>
    </source>
</evidence>
<reference evidence="3" key="1">
    <citation type="submission" date="2022-12" db="EMBL/GenBank/DDBJ databases">
        <authorList>
            <person name="Krivoruchko A.V."/>
            <person name="Elkin A."/>
        </authorList>
    </citation>
    <scope>NUCLEOTIDE SEQUENCE</scope>
    <source>
        <strain evidence="3">IEGM 1391</strain>
    </source>
</reference>
<evidence type="ECO:0000313" key="4">
    <source>
        <dbReference type="Proteomes" id="UP001081071"/>
    </source>
</evidence>
<keyword evidence="1" id="KW-0472">Membrane</keyword>
<sequence>MTAVTPRNETGTTGEPKDPISKRIFRLENPANVGPLVHVALWLALLGFGLFSPIAQRWYTAVPLVLVLTLLSFSLTIGVLHMHTHRPLFVSRRANRVVDILCSLPASLTAAEMREVHVLNHHRYNDGPGDVTSTEGREHGSGAVGYWIRYGSIVKMHTIRELFATGVSDARRKRRRQFSFDCAVALTFIVVAWYFAGTGPFVVFYWIPFLITQVNSGYFAWLTHAPARGFEDDPSKSLNTAGNWLNFFIFNQGYHSVHHRYPGVHWSVIPDKLVFMRDVEPEVIVPYWMTIQSAWRLAIPGAFLDATYGERWKAKLESKIEAGTVRPRVLRWFAWI</sequence>
<dbReference type="Proteomes" id="UP001081071">
    <property type="component" value="Unassembled WGS sequence"/>
</dbReference>
<proteinExistence type="predicted"/>
<dbReference type="RefSeq" id="WP_269606159.1">
    <property type="nucleotide sequence ID" value="NZ_JAPWIJ010000006.1"/>
</dbReference>
<gene>
    <name evidence="3" type="ORF">O4220_16735</name>
</gene>
<comment type="caution">
    <text evidence="3">The sequence shown here is derived from an EMBL/GenBank/DDBJ whole genome shotgun (WGS) entry which is preliminary data.</text>
</comment>
<keyword evidence="1" id="KW-1133">Transmembrane helix</keyword>
<feature type="transmembrane region" description="Helical" evidence="1">
    <location>
        <begin position="178"/>
        <end position="196"/>
    </location>
</feature>
<protein>
    <submittedName>
        <fullName evidence="3">Fatty acid desaturase</fullName>
    </submittedName>
</protein>
<keyword evidence="1" id="KW-0812">Transmembrane</keyword>
<name>A0ABT4MHL1_9NOCA</name>
<dbReference type="EMBL" id="JAPWIJ010000006">
    <property type="protein sequence ID" value="MCZ4520159.1"/>
    <property type="molecule type" value="Genomic_DNA"/>
</dbReference>
<organism evidence="3 4">
    <name type="scientific">Rhodococcus ruber</name>
    <dbReference type="NCBI Taxonomy" id="1830"/>
    <lineage>
        <taxon>Bacteria</taxon>
        <taxon>Bacillati</taxon>
        <taxon>Actinomycetota</taxon>
        <taxon>Actinomycetes</taxon>
        <taxon>Mycobacteriales</taxon>
        <taxon>Nocardiaceae</taxon>
        <taxon>Rhodococcus</taxon>
    </lineage>
</organism>
<keyword evidence="4" id="KW-1185">Reference proteome</keyword>
<feature type="transmembrane region" description="Helical" evidence="1">
    <location>
        <begin position="61"/>
        <end position="83"/>
    </location>
</feature>
<dbReference type="InterPro" id="IPR005804">
    <property type="entry name" value="FA_desaturase_dom"/>
</dbReference>
<feature type="transmembrane region" description="Helical" evidence="1">
    <location>
        <begin position="33"/>
        <end position="55"/>
    </location>
</feature>
<feature type="domain" description="Fatty acid desaturase" evidence="2">
    <location>
        <begin position="58"/>
        <end position="289"/>
    </location>
</feature>